<proteinExistence type="predicted"/>
<evidence type="ECO:0000259" key="1">
    <source>
        <dbReference type="Pfam" id="PF13203"/>
    </source>
</evidence>
<organism evidence="2 3">
    <name type="scientific">Vreelandella subglaciescola</name>
    <dbReference type="NCBI Taxonomy" id="29571"/>
    <lineage>
        <taxon>Bacteria</taxon>
        <taxon>Pseudomonadati</taxon>
        <taxon>Pseudomonadota</taxon>
        <taxon>Gammaproteobacteria</taxon>
        <taxon>Oceanospirillales</taxon>
        <taxon>Halomonadaceae</taxon>
        <taxon>Vreelandella</taxon>
    </lineage>
</organism>
<gene>
    <name evidence="2" type="ORF">SAMN05878437_0262</name>
</gene>
<dbReference type="OrthoDB" id="9761650at2"/>
<evidence type="ECO:0000313" key="2">
    <source>
        <dbReference type="EMBL" id="SHL91912.1"/>
    </source>
</evidence>
<dbReference type="EMBL" id="LT670847">
    <property type="protein sequence ID" value="SHL91912.1"/>
    <property type="molecule type" value="Genomic_DNA"/>
</dbReference>
<reference evidence="2 3" key="1">
    <citation type="submission" date="2016-11" db="EMBL/GenBank/DDBJ databases">
        <authorList>
            <person name="Jaros S."/>
            <person name="Januszkiewicz K."/>
            <person name="Wedrychowicz H."/>
        </authorList>
    </citation>
    <scope>NUCLEOTIDE SEQUENCE [LARGE SCALE GENOMIC DNA]</scope>
    <source>
        <strain evidence="2 3">ACAM 12</strain>
    </source>
</reference>
<keyword evidence="3" id="KW-1185">Reference proteome</keyword>
<dbReference type="AlphaFoldDB" id="A0A1M7EJG0"/>
<dbReference type="Proteomes" id="UP000190911">
    <property type="component" value="Chromosome I"/>
</dbReference>
<feature type="domain" description="Putative metallopeptidase" evidence="1">
    <location>
        <begin position="53"/>
        <end position="147"/>
    </location>
</feature>
<dbReference type="RefSeq" id="WP_079550624.1">
    <property type="nucleotide sequence ID" value="NZ_LT670847.1"/>
</dbReference>
<dbReference type="InterPro" id="IPR025154">
    <property type="entry name" value="Put_metallopeptidase_dom"/>
</dbReference>
<dbReference type="Pfam" id="PF13203">
    <property type="entry name" value="DUF2201_N"/>
    <property type="match status" value="1"/>
</dbReference>
<evidence type="ECO:0000313" key="3">
    <source>
        <dbReference type="Proteomes" id="UP000190911"/>
    </source>
</evidence>
<dbReference type="STRING" id="29571.SAMN05878437_0262"/>
<name>A0A1M7EJG0_9GAMM</name>
<sequence>MNTLNTVAPDHTSSLNRCSSHPTPALSAALSSQADQELEKWQQDRKHWEDALPVLGWLSHCLTLQPVEQPGFTTVSTDGRYLYFCPVYSATLTDTERRFWHAHLIWHCVAGHLYAPLGVHAHRWHLACDHEINSLLLALDVPLSDNAVLFPARCGHSALQVYHWLADHPSPQSESTPDIHPAALWLYGASALADPALIALWRRRAHLAAREIPALPTMVAAFCVSR</sequence>
<accession>A0A1M7EJG0</accession>
<dbReference type="InParanoid" id="A0A1M7EJG0"/>
<protein>
    <submittedName>
        <fullName evidence="2">Putative metallopeptidase domain-containing protein</fullName>
    </submittedName>
</protein>